<protein>
    <recommendedName>
        <fullName evidence="1">F-box domain-containing protein</fullName>
    </recommendedName>
</protein>
<gene>
    <name evidence="2" type="ORF">DdX_16936</name>
</gene>
<feature type="domain" description="F-box" evidence="1">
    <location>
        <begin position="2"/>
        <end position="46"/>
    </location>
</feature>
<reference evidence="2" key="1">
    <citation type="submission" date="2022-01" db="EMBL/GenBank/DDBJ databases">
        <title>Genome Sequence Resource for Two Populations of Ditylenchus destructor, the Migratory Endoparasitic Phytonematode.</title>
        <authorList>
            <person name="Zhang H."/>
            <person name="Lin R."/>
            <person name="Xie B."/>
        </authorList>
    </citation>
    <scope>NUCLEOTIDE SEQUENCE</scope>
    <source>
        <strain evidence="2">BazhouSP</strain>
    </source>
</reference>
<accession>A0AAD4QTQ8</accession>
<dbReference type="AlphaFoldDB" id="A0AAD4QTQ8"/>
<organism evidence="2 3">
    <name type="scientific">Ditylenchus destructor</name>
    <dbReference type="NCBI Taxonomy" id="166010"/>
    <lineage>
        <taxon>Eukaryota</taxon>
        <taxon>Metazoa</taxon>
        <taxon>Ecdysozoa</taxon>
        <taxon>Nematoda</taxon>
        <taxon>Chromadorea</taxon>
        <taxon>Rhabditida</taxon>
        <taxon>Tylenchina</taxon>
        <taxon>Tylenchomorpha</taxon>
        <taxon>Sphaerularioidea</taxon>
        <taxon>Anguinidae</taxon>
        <taxon>Anguininae</taxon>
        <taxon>Ditylenchus</taxon>
    </lineage>
</organism>
<comment type="caution">
    <text evidence="2">The sequence shown here is derived from an EMBL/GenBank/DDBJ whole genome shotgun (WGS) entry which is preliminary data.</text>
</comment>
<dbReference type="Proteomes" id="UP001201812">
    <property type="component" value="Unassembled WGS sequence"/>
</dbReference>
<sequence length="279" mass="32036">MRKTRNFIPIATVIDIFALFNRKQLFSLSMVCRRYKAIIEQYFETKPCLLFHGLQKTSICWKWSPFDNARYTGMPNELVSLLESSKFVRFRTTYVKGSFLEELLPLKHLWENHHLTINPRAQGYSTETVGMVRNCRSFKAYGITVSEGPTILPALLSDDQEVIEVLFSYTSRQSVSLPVAEIVDFLFRRFPSLDSKKTLSITTYHPLNVENCAQVVDAVKERFMAGNVPSGFHLEIRESSNMQLKSETTVLKNGIGQSLKTIVAFEESLYSKFVMCQIE</sequence>
<evidence type="ECO:0000313" key="3">
    <source>
        <dbReference type="Proteomes" id="UP001201812"/>
    </source>
</evidence>
<dbReference type="EMBL" id="JAKKPZ010000157">
    <property type="protein sequence ID" value="KAI1700069.1"/>
    <property type="molecule type" value="Genomic_DNA"/>
</dbReference>
<dbReference type="InterPro" id="IPR001810">
    <property type="entry name" value="F-box_dom"/>
</dbReference>
<dbReference type="Pfam" id="PF00646">
    <property type="entry name" value="F-box"/>
    <property type="match status" value="1"/>
</dbReference>
<evidence type="ECO:0000259" key="1">
    <source>
        <dbReference type="PROSITE" id="PS50181"/>
    </source>
</evidence>
<evidence type="ECO:0000313" key="2">
    <source>
        <dbReference type="EMBL" id="KAI1700069.1"/>
    </source>
</evidence>
<proteinExistence type="predicted"/>
<keyword evidence="3" id="KW-1185">Reference proteome</keyword>
<name>A0AAD4QTQ8_9BILA</name>
<dbReference type="PROSITE" id="PS50181">
    <property type="entry name" value="FBOX"/>
    <property type="match status" value="1"/>
</dbReference>